<reference evidence="3" key="1">
    <citation type="journal article" date="2013" name="Nat. Genet.">
        <title>The duck genome and transcriptome provide insight into an avian influenza virus reservoir species.</title>
        <authorList>
            <person name="Huang Y."/>
            <person name="Li Y."/>
            <person name="Burt D.W."/>
            <person name="Chen H."/>
            <person name="Zhang Y."/>
            <person name="Qian W."/>
            <person name="Kim H."/>
            <person name="Gan S."/>
            <person name="Zhao Y."/>
            <person name="Li J."/>
            <person name="Yi K."/>
            <person name="Feng H."/>
            <person name="Zhu P."/>
            <person name="Li B."/>
            <person name="Liu Q."/>
            <person name="Fairley S."/>
            <person name="Magor K.E."/>
            <person name="Du Z."/>
            <person name="Hu X."/>
            <person name="Goodman L."/>
            <person name="Tafer H."/>
            <person name="Vignal A."/>
            <person name="Lee T."/>
            <person name="Kim K.W."/>
            <person name="Sheng Z."/>
            <person name="An Y."/>
            <person name="Searle S."/>
            <person name="Herrero J."/>
            <person name="Groenen M.A."/>
            <person name="Crooijmans R.P."/>
            <person name="Faraut T."/>
            <person name="Cai Q."/>
            <person name="Webster R.G."/>
            <person name="Aldridge J.R."/>
            <person name="Warren W.C."/>
            <person name="Bartschat S."/>
            <person name="Kehr S."/>
            <person name="Marz M."/>
            <person name="Stadler P.F."/>
            <person name="Smith J."/>
            <person name="Kraus R.H."/>
            <person name="Zhao Y."/>
            <person name="Ren L."/>
            <person name="Fei J."/>
            <person name="Morisson M."/>
            <person name="Kaiser P."/>
            <person name="Griffin D.K."/>
            <person name="Rao M."/>
            <person name="Pitel F."/>
            <person name="Wang J."/>
            <person name="Li N."/>
        </authorList>
    </citation>
    <scope>NUCLEOTIDE SEQUENCE [LARGE SCALE GENOMIC DNA]</scope>
</reference>
<accession>R0JXM4</accession>
<protein>
    <submittedName>
        <fullName evidence="2">Uncharacterized protein</fullName>
    </submittedName>
</protein>
<evidence type="ECO:0000256" key="1">
    <source>
        <dbReference type="SAM" id="MobiDB-lite"/>
    </source>
</evidence>
<dbReference type="Proteomes" id="UP000296049">
    <property type="component" value="Unassembled WGS sequence"/>
</dbReference>
<dbReference type="EMBL" id="KB743005">
    <property type="protein sequence ID" value="EOB02047.1"/>
    <property type="molecule type" value="Genomic_DNA"/>
</dbReference>
<feature type="region of interest" description="Disordered" evidence="1">
    <location>
        <begin position="394"/>
        <end position="423"/>
    </location>
</feature>
<organism evidence="2 3">
    <name type="scientific">Anas platyrhynchos</name>
    <name type="common">Mallard</name>
    <name type="synonym">Anas boschas</name>
    <dbReference type="NCBI Taxonomy" id="8839"/>
    <lineage>
        <taxon>Eukaryota</taxon>
        <taxon>Metazoa</taxon>
        <taxon>Chordata</taxon>
        <taxon>Craniata</taxon>
        <taxon>Vertebrata</taxon>
        <taxon>Euteleostomi</taxon>
        <taxon>Archelosauria</taxon>
        <taxon>Archosauria</taxon>
        <taxon>Dinosauria</taxon>
        <taxon>Saurischia</taxon>
        <taxon>Theropoda</taxon>
        <taxon>Coelurosauria</taxon>
        <taxon>Aves</taxon>
        <taxon>Neognathae</taxon>
        <taxon>Galloanserae</taxon>
        <taxon>Anseriformes</taxon>
        <taxon>Anatidae</taxon>
        <taxon>Anatinae</taxon>
        <taxon>Anas</taxon>
    </lineage>
</organism>
<proteinExistence type="predicted"/>
<gene>
    <name evidence="2" type="ORF">Anapl_00966</name>
</gene>
<name>R0JXM4_ANAPL</name>
<feature type="region of interest" description="Disordered" evidence="1">
    <location>
        <begin position="589"/>
        <end position="647"/>
    </location>
</feature>
<dbReference type="AlphaFoldDB" id="R0JXM4"/>
<evidence type="ECO:0000313" key="2">
    <source>
        <dbReference type="EMBL" id="EOB02047.1"/>
    </source>
</evidence>
<keyword evidence="3" id="KW-1185">Reference proteome</keyword>
<sequence>MKHCDRSANKSPKLSPQTGALEAAQRVCYMQCPCLDSSLLGEPWDFTFWQCWGTAHIAFTKATSQQLPSLSAGQCEIPFSHLRVLPTALLSLTQMPVLTALRVSHKPALTVTAHCQLCITHRFVLQDLLCAQRPLYNCTVSSFLASFTQRPGSNVRSIEDVTGLLQQIQNRQKFSSRESHQKTRPEILVQSSRDAGRRAALGFIFTVHTQTKKQAISPEKKLKEETGFESLRTPFLHATQDGPDIAGINSFILQLASERCWLGHSTAPHRPARIDIIAGRSQYQQVHMADRIQNVLKYPSSAFSVLRETPKALGGTASPGKPRRAADLPASVPREMMLVVCSSSPSSLGCHQCDPTCWSTSVARSARQQHQKEKLEIGVKGYIHRVFANRMRDPQPTCKAEQAGPRHLRQEEISTPNTEQHEDELGKAALHLQQGTAGRHCRDTKNPLIARLSIQQPATVSQELLQPDPGDCSNHPTRNVRVLLPNATSCWWLVLVKKMKLALECKCYDTAVCMAQLRALSLLAIPRDSSNLQEALAAQAAVMVGKVPVPKTTTLLLQQCHAHEAAQKALHFIVSFVHMLFYSSISPFSSSGQARHSGWTARPRGEAPRQDPAAGDEAGGQGAGTTAGTTQHPLPCHQGFRLSHKTS</sequence>
<evidence type="ECO:0000313" key="3">
    <source>
        <dbReference type="Proteomes" id="UP000296049"/>
    </source>
</evidence>